<reference evidence="2 3" key="1">
    <citation type="journal article" date="2021" name="Nat. Commun.">
        <title>Genetic determinants of endophytism in the Arabidopsis root mycobiome.</title>
        <authorList>
            <person name="Mesny F."/>
            <person name="Miyauchi S."/>
            <person name="Thiergart T."/>
            <person name="Pickel B."/>
            <person name="Atanasova L."/>
            <person name="Karlsson M."/>
            <person name="Huettel B."/>
            <person name="Barry K.W."/>
            <person name="Haridas S."/>
            <person name="Chen C."/>
            <person name="Bauer D."/>
            <person name="Andreopoulos W."/>
            <person name="Pangilinan J."/>
            <person name="LaButti K."/>
            <person name="Riley R."/>
            <person name="Lipzen A."/>
            <person name="Clum A."/>
            <person name="Drula E."/>
            <person name="Henrissat B."/>
            <person name="Kohler A."/>
            <person name="Grigoriev I.V."/>
            <person name="Martin F.M."/>
            <person name="Hacquard S."/>
        </authorList>
    </citation>
    <scope>NUCLEOTIDE SEQUENCE [LARGE SCALE GENOMIC DNA]</scope>
    <source>
        <strain evidence="2 3">MPI-CAGE-CH-0241</strain>
    </source>
</reference>
<dbReference type="InterPro" id="IPR035979">
    <property type="entry name" value="RBD_domain_sf"/>
</dbReference>
<comment type="caution">
    <text evidence="2">The sequence shown here is derived from an EMBL/GenBank/DDBJ whole genome shotgun (WGS) entry which is preliminary data.</text>
</comment>
<evidence type="ECO:0000313" key="3">
    <source>
        <dbReference type="Proteomes" id="UP000777438"/>
    </source>
</evidence>
<feature type="region of interest" description="Disordered" evidence="1">
    <location>
        <begin position="64"/>
        <end position="83"/>
    </location>
</feature>
<dbReference type="GO" id="GO:0003676">
    <property type="term" value="F:nucleic acid binding"/>
    <property type="evidence" value="ECO:0007669"/>
    <property type="project" value="InterPro"/>
</dbReference>
<dbReference type="SUPFAM" id="SSF54928">
    <property type="entry name" value="RNA-binding domain, RBD"/>
    <property type="match status" value="1"/>
</dbReference>
<dbReference type="EMBL" id="JAGPYM010000009">
    <property type="protein sequence ID" value="KAH6890332.1"/>
    <property type="molecule type" value="Genomic_DNA"/>
</dbReference>
<dbReference type="CDD" id="cd12261">
    <property type="entry name" value="RRM1_3_MRN1"/>
    <property type="match status" value="1"/>
</dbReference>
<dbReference type="Gene3D" id="3.30.70.330">
    <property type="match status" value="1"/>
</dbReference>
<gene>
    <name evidence="2" type="ORF">B0T10DRAFT_560849</name>
</gene>
<keyword evidence="3" id="KW-1185">Reference proteome</keyword>
<dbReference type="AlphaFoldDB" id="A0A9P8W8M1"/>
<organism evidence="2 3">
    <name type="scientific">Thelonectria olida</name>
    <dbReference type="NCBI Taxonomy" id="1576542"/>
    <lineage>
        <taxon>Eukaryota</taxon>
        <taxon>Fungi</taxon>
        <taxon>Dikarya</taxon>
        <taxon>Ascomycota</taxon>
        <taxon>Pezizomycotina</taxon>
        <taxon>Sordariomycetes</taxon>
        <taxon>Hypocreomycetidae</taxon>
        <taxon>Hypocreales</taxon>
        <taxon>Nectriaceae</taxon>
        <taxon>Thelonectria</taxon>
    </lineage>
</organism>
<proteinExistence type="predicted"/>
<sequence length="384" mass="42989">MASVGNQPSGSVCISSAEYCRLVEISYQYAHLRQNLLRGGVDENTIAILSVDESTLARGQDSTLLQNTHDGYPPPTSKPETPIKTSNVFMSYLERTNQSQVDTNVRQQRRSDWSDVDAPSDDVSASIDTSGGVPIKDTSIVTTVPSVPRLEKNATRTIQLTGLGDGVTHADITAAIRGGQLLDVYCRTRDRIASVSFVYAEDAKAFFARARHSDLYIRGRRVDLKWSERQYVIGNHLVNRLRAGASRNLVIRSFDPNHTEESIREDLEHIHNLIVIKVNFFRGDCYIETNSVDKAVLAKSCMLSRLKYKGQKIDFREDDCSQPLAGVEVSPMPVKERANVRSTHSMNHLVNSNNPFEVLSMFYPKGQEDFYDIHDSDDSNDTLQ</sequence>
<evidence type="ECO:0000256" key="1">
    <source>
        <dbReference type="SAM" id="MobiDB-lite"/>
    </source>
</evidence>
<feature type="region of interest" description="Disordered" evidence="1">
    <location>
        <begin position="99"/>
        <end position="129"/>
    </location>
</feature>
<dbReference type="OrthoDB" id="2935572at2759"/>
<protein>
    <recommendedName>
        <fullName evidence="4">Negative regulator of differentiation 1</fullName>
    </recommendedName>
</protein>
<accession>A0A9P8W8M1</accession>
<dbReference type="Proteomes" id="UP000777438">
    <property type="component" value="Unassembled WGS sequence"/>
</dbReference>
<evidence type="ECO:0008006" key="4">
    <source>
        <dbReference type="Google" id="ProtNLM"/>
    </source>
</evidence>
<name>A0A9P8W8M1_9HYPO</name>
<dbReference type="InterPro" id="IPR012677">
    <property type="entry name" value="Nucleotide-bd_a/b_plait_sf"/>
</dbReference>
<evidence type="ECO:0000313" key="2">
    <source>
        <dbReference type="EMBL" id="KAH6890332.1"/>
    </source>
</evidence>